<proteinExistence type="predicted"/>
<dbReference type="EMBL" id="CP099959">
    <property type="protein sequence ID" value="XCC57950.1"/>
    <property type="molecule type" value="Genomic_DNA"/>
</dbReference>
<sequence>MTLLSCITALTLSAVVIYSPLKLLSDVLLKQAEIEEDILLNQNMNRAMELLMRAIREAGYRSNQNSKNENDIQIKQGGLFRGSDAIELMQDLPKHIAYDCMGNVLSKERTRHRKSYQHFYLERSRNDPRSAILICQSLDRQGRLHQAELLNQVQYLQIHWVNPHAVDISSVTPKVASGLIKISLGVERKSQAGKGNTLIEQVRLVAPRHI</sequence>
<dbReference type="AlphaFoldDB" id="A0AAU8A3F1"/>
<gene>
    <name evidence="1" type="ORF">NKE59_01285</name>
</gene>
<evidence type="ECO:0000313" key="1">
    <source>
        <dbReference type="EMBL" id="XCC57950.1"/>
    </source>
</evidence>
<organism evidence="1">
    <name type="scientific">Polynucleobacter sp. UK-FUSCHL-C3</name>
    <dbReference type="NCBI Taxonomy" id="2955208"/>
    <lineage>
        <taxon>Bacteria</taxon>
        <taxon>Pseudomonadati</taxon>
        <taxon>Pseudomonadota</taxon>
        <taxon>Betaproteobacteria</taxon>
        <taxon>Burkholderiales</taxon>
        <taxon>Burkholderiaceae</taxon>
        <taxon>Polynucleobacter</taxon>
    </lineage>
</organism>
<accession>A0AAU8A3F1</accession>
<reference evidence="1" key="1">
    <citation type="submission" date="2022-06" db="EMBL/GenBank/DDBJ databases">
        <title>New Polynucleobacter species.</title>
        <authorList>
            <person name="Hahn M.W."/>
        </authorList>
    </citation>
    <scope>NUCLEOTIDE SEQUENCE</scope>
    <source>
        <strain evidence="1">UK-FUSCHL-C3</strain>
    </source>
</reference>
<dbReference type="RefSeq" id="WP_353439082.1">
    <property type="nucleotide sequence ID" value="NZ_CP099959.1"/>
</dbReference>
<protein>
    <submittedName>
        <fullName evidence="1">Uncharacterized protein</fullName>
    </submittedName>
</protein>
<name>A0AAU8A3F1_9BURK</name>